<accession>A0A239A196</accession>
<organism evidence="2 3">
    <name type="scientific">Hymenobacter mucosus</name>
    <dbReference type="NCBI Taxonomy" id="1411120"/>
    <lineage>
        <taxon>Bacteria</taxon>
        <taxon>Pseudomonadati</taxon>
        <taxon>Bacteroidota</taxon>
        <taxon>Cytophagia</taxon>
        <taxon>Cytophagales</taxon>
        <taxon>Hymenobacteraceae</taxon>
        <taxon>Hymenobacter</taxon>
    </lineage>
</organism>
<evidence type="ECO:0008006" key="4">
    <source>
        <dbReference type="Google" id="ProtNLM"/>
    </source>
</evidence>
<dbReference type="Proteomes" id="UP000198310">
    <property type="component" value="Unassembled WGS sequence"/>
</dbReference>
<dbReference type="EMBL" id="FZNS01000010">
    <property type="protein sequence ID" value="SNR89320.1"/>
    <property type="molecule type" value="Genomic_DNA"/>
</dbReference>
<evidence type="ECO:0000313" key="3">
    <source>
        <dbReference type="Proteomes" id="UP000198310"/>
    </source>
</evidence>
<protein>
    <recommendedName>
        <fullName evidence="4">Bacteroides conjugative transposon TraK protein</fullName>
    </recommendedName>
</protein>
<reference evidence="3" key="1">
    <citation type="submission" date="2017-06" db="EMBL/GenBank/DDBJ databases">
        <authorList>
            <person name="Varghese N."/>
            <person name="Submissions S."/>
        </authorList>
    </citation>
    <scope>NUCLEOTIDE SEQUENCE [LARGE SCALE GENOMIC DNA]</scope>
    <source>
        <strain evidence="3">DSM 28041</strain>
    </source>
</reference>
<evidence type="ECO:0000313" key="2">
    <source>
        <dbReference type="EMBL" id="SNR89320.1"/>
    </source>
</evidence>
<evidence type="ECO:0000256" key="1">
    <source>
        <dbReference type="SAM" id="MobiDB-lite"/>
    </source>
</evidence>
<proteinExistence type="predicted"/>
<name>A0A239A196_9BACT</name>
<dbReference type="RefSeq" id="WP_089333797.1">
    <property type="nucleotide sequence ID" value="NZ_FZNS01000010.1"/>
</dbReference>
<keyword evidence="3" id="KW-1185">Reference proteome</keyword>
<sequence length="236" mass="26263">MSNLKDLNQTYSSMRLVALAAVGLAIVTMVVSGGLVFHAYGVVGQRVYVVGNGGSTAMALAESPEDHTEYEMRNLVRTFALNMFGHDQYTFKNNLNTALPLIDDMGGRLLYDGFKKGAVLDNYIKFGARTTASVDSIVLDTNTLPVKGRLYIRQKAFIGDRQSKSMPMGMSFELTNTHRSNFNPFGLMITRFNYIPYNPEASEKEKRILQAQKDRDDAQLQQAKVEAEEAQKEAAQ</sequence>
<gene>
    <name evidence="2" type="ORF">SAMN06269173_110124</name>
</gene>
<feature type="compositionally biased region" description="Basic and acidic residues" evidence="1">
    <location>
        <begin position="225"/>
        <end position="236"/>
    </location>
</feature>
<feature type="region of interest" description="Disordered" evidence="1">
    <location>
        <begin position="211"/>
        <end position="236"/>
    </location>
</feature>
<dbReference type="AlphaFoldDB" id="A0A239A196"/>